<proteinExistence type="predicted"/>
<evidence type="ECO:0000259" key="1">
    <source>
        <dbReference type="SMART" id="SM00853"/>
    </source>
</evidence>
<dbReference type="GO" id="GO:0006298">
    <property type="term" value="P:mismatch repair"/>
    <property type="evidence" value="ECO:0007669"/>
    <property type="project" value="InterPro"/>
</dbReference>
<name>A0A4Y7U317_9FLAO</name>
<dbReference type="Proteomes" id="UP000298340">
    <property type="component" value="Unassembled WGS sequence"/>
</dbReference>
<dbReference type="EMBL" id="QWDN01000879">
    <property type="protein sequence ID" value="TEB40813.1"/>
    <property type="molecule type" value="Genomic_DNA"/>
</dbReference>
<accession>A0A4Y7U317</accession>
<reference evidence="2 3" key="1">
    <citation type="journal article" date="2018" name="Syst. Appl. Microbiol.">
        <title>Flavobacterium circumlabens sp. nov. and Flavobacterium cupreum sp. nov., two psychrotrophic species isolated from Antarctic environmental samples.</title>
        <authorList>
            <person name="Kralova S."/>
            <person name="Busse H.J."/>
            <person name="Svec P."/>
            <person name="Maslanova I."/>
            <person name="Stankova E."/>
            <person name="Bartak M."/>
            <person name="Sedlacek I."/>
        </authorList>
    </citation>
    <scope>NUCLEOTIDE SEQUENCE [LARGE SCALE GENOMIC DNA]</scope>
    <source>
        <strain evidence="2 3">CCM 8828</strain>
    </source>
</reference>
<evidence type="ECO:0000313" key="2">
    <source>
        <dbReference type="EMBL" id="TEB40813.1"/>
    </source>
</evidence>
<comment type="caution">
    <text evidence="2">The sequence shown here is derived from an EMBL/GenBank/DDBJ whole genome shotgun (WGS) entry which is preliminary data.</text>
</comment>
<feature type="non-terminal residue" evidence="2">
    <location>
        <position position="1"/>
    </location>
</feature>
<gene>
    <name evidence="2" type="ORF">D0809_28700</name>
</gene>
<dbReference type="InterPro" id="IPR014790">
    <property type="entry name" value="MutL_C"/>
</dbReference>
<evidence type="ECO:0000313" key="3">
    <source>
        <dbReference type="Proteomes" id="UP000298340"/>
    </source>
</evidence>
<feature type="non-terminal residue" evidence="2">
    <location>
        <position position="111"/>
    </location>
</feature>
<organism evidence="2 3">
    <name type="scientific">Flavobacterium circumlabens</name>
    <dbReference type="NCBI Taxonomy" id="2133765"/>
    <lineage>
        <taxon>Bacteria</taxon>
        <taxon>Pseudomonadati</taxon>
        <taxon>Bacteroidota</taxon>
        <taxon>Flavobacteriia</taxon>
        <taxon>Flavobacteriales</taxon>
        <taxon>Flavobacteriaceae</taxon>
        <taxon>Flavobacterium</taxon>
    </lineage>
</organism>
<dbReference type="SUPFAM" id="SSF118116">
    <property type="entry name" value="DNA mismatch repair protein MutL"/>
    <property type="match status" value="1"/>
</dbReference>
<dbReference type="AlphaFoldDB" id="A0A4Y7U317"/>
<feature type="domain" description="MutL C-terminal dimerisation" evidence="1">
    <location>
        <begin position="16"/>
        <end position="111"/>
    </location>
</feature>
<dbReference type="Pfam" id="PF08676">
    <property type="entry name" value="MutL_C"/>
    <property type="match status" value="1"/>
</dbReference>
<dbReference type="InterPro" id="IPR042120">
    <property type="entry name" value="MutL_C_dimsub"/>
</dbReference>
<protein>
    <submittedName>
        <fullName evidence="2">DNA mismatch repair protein MutL</fullName>
    </submittedName>
</protein>
<sequence>TSSLFNDEDVEQAIQKTYQIHKKYIVSPIKSGMVIVDQQRAHQRILYEQFLLNMTVNQASSQQLLFPLNLFYSSDEMTLIEELKPSLETTGFVFDEAQTDHIVISGIPVNI</sequence>
<dbReference type="Gene3D" id="3.30.1540.20">
    <property type="entry name" value="MutL, C-terminal domain, dimerisation subdomain"/>
    <property type="match status" value="1"/>
</dbReference>
<dbReference type="InterPro" id="IPR037198">
    <property type="entry name" value="MutL_C_sf"/>
</dbReference>
<dbReference type="GO" id="GO:0005524">
    <property type="term" value="F:ATP binding"/>
    <property type="evidence" value="ECO:0007669"/>
    <property type="project" value="InterPro"/>
</dbReference>
<dbReference type="SMART" id="SM00853">
    <property type="entry name" value="MutL_C"/>
    <property type="match status" value="1"/>
</dbReference>